<dbReference type="Gene3D" id="4.10.520.10">
    <property type="entry name" value="IHF-like DNA-binding proteins"/>
    <property type="match status" value="1"/>
</dbReference>
<dbReference type="AlphaFoldDB" id="A0A5B8UA58"/>
<name>A0A5B8UA58_9ACTN</name>
<dbReference type="CDD" id="cd13831">
    <property type="entry name" value="HU"/>
    <property type="match status" value="1"/>
</dbReference>
<dbReference type="Pfam" id="PF00216">
    <property type="entry name" value="Bac_DNA_binding"/>
    <property type="match status" value="1"/>
</dbReference>
<dbReference type="SMART" id="SM00411">
    <property type="entry name" value="BHL"/>
    <property type="match status" value="1"/>
</dbReference>
<accession>A0A5B8UA58</accession>
<protein>
    <submittedName>
        <fullName evidence="4">HU family DNA-binding protein</fullName>
    </submittedName>
</protein>
<dbReference type="KEGG" id="bsol:FSW04_21810"/>
<keyword evidence="1" id="KW-0226">DNA condensation</keyword>
<dbReference type="InterPro" id="IPR010992">
    <property type="entry name" value="IHF-like_DNA-bd_dom_sf"/>
</dbReference>
<dbReference type="EMBL" id="CP042430">
    <property type="protein sequence ID" value="QEC49940.1"/>
    <property type="molecule type" value="Genomic_DNA"/>
</dbReference>
<dbReference type="RefSeq" id="WP_146922305.1">
    <property type="nucleotide sequence ID" value="NZ_CP042430.1"/>
</dbReference>
<dbReference type="PRINTS" id="PR01727">
    <property type="entry name" value="DNABINDINGHU"/>
</dbReference>
<evidence type="ECO:0000313" key="4">
    <source>
        <dbReference type="EMBL" id="QEC49940.1"/>
    </source>
</evidence>
<keyword evidence="2 4" id="KW-0238">DNA-binding</keyword>
<evidence type="ECO:0000313" key="5">
    <source>
        <dbReference type="Proteomes" id="UP000321805"/>
    </source>
</evidence>
<reference evidence="4 5" key="1">
    <citation type="journal article" date="2018" name="J. Microbiol.">
        <title>Baekduia soli gen. nov., sp. nov., a novel bacterium isolated from the soil of Baekdu Mountain and proposal of a novel family name, Baekduiaceae fam. nov.</title>
        <authorList>
            <person name="An D.S."/>
            <person name="Siddiqi M.Z."/>
            <person name="Kim K.H."/>
            <person name="Yu H.S."/>
            <person name="Im W.T."/>
        </authorList>
    </citation>
    <scope>NUCLEOTIDE SEQUENCE [LARGE SCALE GENOMIC DNA]</scope>
    <source>
        <strain evidence="4 5">BR7-21</strain>
    </source>
</reference>
<dbReference type="OrthoDB" id="9799835at2"/>
<dbReference type="Proteomes" id="UP000321805">
    <property type="component" value="Chromosome"/>
</dbReference>
<keyword evidence="5" id="KW-1185">Reference proteome</keyword>
<dbReference type="GO" id="GO:0003677">
    <property type="term" value="F:DNA binding"/>
    <property type="evidence" value="ECO:0007669"/>
    <property type="project" value="UniProtKB-KW"/>
</dbReference>
<dbReference type="GO" id="GO:0030527">
    <property type="term" value="F:structural constituent of chromatin"/>
    <property type="evidence" value="ECO:0007669"/>
    <property type="project" value="InterPro"/>
</dbReference>
<organism evidence="4 5">
    <name type="scientific">Baekduia soli</name>
    <dbReference type="NCBI Taxonomy" id="496014"/>
    <lineage>
        <taxon>Bacteria</taxon>
        <taxon>Bacillati</taxon>
        <taxon>Actinomycetota</taxon>
        <taxon>Thermoleophilia</taxon>
        <taxon>Solirubrobacterales</taxon>
        <taxon>Baekduiaceae</taxon>
        <taxon>Baekduia</taxon>
    </lineage>
</organism>
<proteinExistence type="inferred from homology"/>
<comment type="similarity">
    <text evidence="3">Belongs to the bacterial histone-like protein family.</text>
</comment>
<dbReference type="InterPro" id="IPR000119">
    <property type="entry name" value="Hist_DNA-bd"/>
</dbReference>
<dbReference type="GO" id="GO:0005829">
    <property type="term" value="C:cytosol"/>
    <property type="evidence" value="ECO:0007669"/>
    <property type="project" value="TreeGrafter"/>
</dbReference>
<gene>
    <name evidence="4" type="ORF">FSW04_21810</name>
</gene>
<sequence>MTKSEFVDHVARKGDLDKKDAAQAVDAVLAVIEETLARGGEISFSGFGKFHVADRGARDGVHPRTGEPIQIAASRVPRFTAGSGLKKAVKG</sequence>
<evidence type="ECO:0000256" key="1">
    <source>
        <dbReference type="ARBA" id="ARBA00023067"/>
    </source>
</evidence>
<dbReference type="PANTHER" id="PTHR33175:SF3">
    <property type="entry name" value="DNA-BINDING PROTEIN HU-BETA"/>
    <property type="match status" value="1"/>
</dbReference>
<dbReference type="PANTHER" id="PTHR33175">
    <property type="entry name" value="DNA-BINDING PROTEIN HU"/>
    <property type="match status" value="1"/>
</dbReference>
<dbReference type="GO" id="GO:0030261">
    <property type="term" value="P:chromosome condensation"/>
    <property type="evidence" value="ECO:0007669"/>
    <property type="project" value="UniProtKB-KW"/>
</dbReference>
<evidence type="ECO:0000256" key="3">
    <source>
        <dbReference type="RuleBase" id="RU003939"/>
    </source>
</evidence>
<evidence type="ECO:0000256" key="2">
    <source>
        <dbReference type="ARBA" id="ARBA00023125"/>
    </source>
</evidence>
<dbReference type="SUPFAM" id="SSF47729">
    <property type="entry name" value="IHF-like DNA-binding proteins"/>
    <property type="match status" value="1"/>
</dbReference>